<dbReference type="Proteomes" id="UP000249218">
    <property type="component" value="Unassembled WGS sequence"/>
</dbReference>
<name>A0A2W1BZY3_HELAM</name>
<proteinExistence type="predicted"/>
<evidence type="ECO:0000313" key="2">
    <source>
        <dbReference type="EMBL" id="PZC78420.1"/>
    </source>
</evidence>
<feature type="region of interest" description="Disordered" evidence="1">
    <location>
        <begin position="1"/>
        <end position="21"/>
    </location>
</feature>
<dbReference type="AlphaFoldDB" id="A0A2W1BZY3"/>
<sequence>MSKTHLHKRSRQEPSATKREFRQVTTWPVSGTQFGTLQRQTSKNEEYLWMMSSSCGGGISAADVAVSFHYGGLDMCKGDAVSRRSASPLADVETFGCMRPRWALRRSIADGAQTPNEQLDYNTQGIVLLLKSDSEVRQARVVR</sequence>
<organism evidence="2 3">
    <name type="scientific">Helicoverpa armigera</name>
    <name type="common">Cotton bollworm</name>
    <name type="synonym">Heliothis armigera</name>
    <dbReference type="NCBI Taxonomy" id="29058"/>
    <lineage>
        <taxon>Eukaryota</taxon>
        <taxon>Metazoa</taxon>
        <taxon>Ecdysozoa</taxon>
        <taxon>Arthropoda</taxon>
        <taxon>Hexapoda</taxon>
        <taxon>Insecta</taxon>
        <taxon>Pterygota</taxon>
        <taxon>Neoptera</taxon>
        <taxon>Endopterygota</taxon>
        <taxon>Lepidoptera</taxon>
        <taxon>Glossata</taxon>
        <taxon>Ditrysia</taxon>
        <taxon>Noctuoidea</taxon>
        <taxon>Noctuidae</taxon>
        <taxon>Heliothinae</taxon>
        <taxon>Helicoverpa</taxon>
    </lineage>
</organism>
<dbReference type="EMBL" id="KZ149903">
    <property type="protein sequence ID" value="PZC78420.1"/>
    <property type="molecule type" value="Genomic_DNA"/>
</dbReference>
<feature type="compositionally biased region" description="Basic residues" evidence="1">
    <location>
        <begin position="1"/>
        <end position="10"/>
    </location>
</feature>
<keyword evidence="3" id="KW-1185">Reference proteome</keyword>
<protein>
    <submittedName>
        <fullName evidence="2">Uncharacterized protein</fullName>
    </submittedName>
</protein>
<evidence type="ECO:0000256" key="1">
    <source>
        <dbReference type="SAM" id="MobiDB-lite"/>
    </source>
</evidence>
<accession>A0A2W1BZY3</accession>
<gene>
    <name evidence="2" type="primary">HaOG202164</name>
    <name evidence="2" type="ORF">B5X24_HaOG202164</name>
</gene>
<reference evidence="2 3" key="1">
    <citation type="journal article" date="2017" name="BMC Biol.">
        <title>Genomic innovations, transcriptional plasticity and gene loss underlying the evolution and divergence of two highly polyphagous and invasive Helicoverpa pest species.</title>
        <authorList>
            <person name="Pearce S.L."/>
            <person name="Clarke D.F."/>
            <person name="East P.D."/>
            <person name="Elfekih S."/>
            <person name="Gordon K.H."/>
            <person name="Jermiin L.S."/>
            <person name="McGaughran A."/>
            <person name="Oakeshott J.G."/>
            <person name="Papanikolaou A."/>
            <person name="Perera O.P."/>
            <person name="Rane R.V."/>
            <person name="Richards S."/>
            <person name="Tay W.T."/>
            <person name="Walsh T.K."/>
            <person name="Anderson A."/>
            <person name="Anderson C.J."/>
            <person name="Asgari S."/>
            <person name="Board P.G."/>
            <person name="Bretschneider A."/>
            <person name="Campbell P.M."/>
            <person name="Chertemps T."/>
            <person name="Christeller J.T."/>
            <person name="Coppin C.W."/>
            <person name="Downes S.J."/>
            <person name="Duan G."/>
            <person name="Farnsworth C.A."/>
            <person name="Good R.T."/>
            <person name="Han L.B."/>
            <person name="Han Y.C."/>
            <person name="Hatje K."/>
            <person name="Horne I."/>
            <person name="Huang Y.P."/>
            <person name="Hughes D.S."/>
            <person name="Jacquin-Joly E."/>
            <person name="James W."/>
            <person name="Jhangiani S."/>
            <person name="Kollmar M."/>
            <person name="Kuwar S.S."/>
            <person name="Li S."/>
            <person name="Liu N.Y."/>
            <person name="Maibeche M.T."/>
            <person name="Miller J.R."/>
            <person name="Montagne N."/>
            <person name="Perry T."/>
            <person name="Qu J."/>
            <person name="Song S.V."/>
            <person name="Sutton G.G."/>
            <person name="Vogel H."/>
            <person name="Walenz B.P."/>
            <person name="Xu W."/>
            <person name="Zhang H.J."/>
            <person name="Zou Z."/>
            <person name="Batterham P."/>
            <person name="Edwards O.R."/>
            <person name="Feyereisen R."/>
            <person name="Gibbs R.A."/>
            <person name="Heckel D.G."/>
            <person name="McGrath A."/>
            <person name="Robin C."/>
            <person name="Scherer S.E."/>
            <person name="Worley K.C."/>
            <person name="Wu Y.D."/>
        </authorList>
    </citation>
    <scope>NUCLEOTIDE SEQUENCE [LARGE SCALE GENOMIC DNA]</scope>
    <source>
        <strain evidence="2">Harm_GR_Male_#8</strain>
        <tissue evidence="2">Whole organism</tissue>
    </source>
</reference>
<evidence type="ECO:0000313" key="3">
    <source>
        <dbReference type="Proteomes" id="UP000249218"/>
    </source>
</evidence>